<evidence type="ECO:0000313" key="2">
    <source>
        <dbReference type="EMBL" id="SBW17961.1"/>
    </source>
</evidence>
<name>A0A1C3NTK7_9ACTN</name>
<protein>
    <submittedName>
        <fullName evidence="2">Uncharacterized protein</fullName>
    </submittedName>
</protein>
<proteinExistence type="predicted"/>
<dbReference type="Proteomes" id="UP000199013">
    <property type="component" value="Unassembled WGS sequence"/>
</dbReference>
<accession>A0A1C3NTK7</accession>
<organism evidence="2 3">
    <name type="scientific">Candidatus Protofrankia californiensis</name>
    <dbReference type="NCBI Taxonomy" id="1839754"/>
    <lineage>
        <taxon>Bacteria</taxon>
        <taxon>Bacillati</taxon>
        <taxon>Actinomycetota</taxon>
        <taxon>Actinomycetes</taxon>
        <taxon>Frankiales</taxon>
        <taxon>Frankiaceae</taxon>
        <taxon>Protofrankia</taxon>
    </lineage>
</organism>
<feature type="region of interest" description="Disordered" evidence="1">
    <location>
        <begin position="160"/>
        <end position="184"/>
    </location>
</feature>
<evidence type="ECO:0000256" key="1">
    <source>
        <dbReference type="SAM" id="MobiDB-lite"/>
    </source>
</evidence>
<gene>
    <name evidence="2" type="ORF">FDG2_0450</name>
</gene>
<feature type="region of interest" description="Disordered" evidence="1">
    <location>
        <begin position="96"/>
        <end position="143"/>
    </location>
</feature>
<dbReference type="AlphaFoldDB" id="A0A1C3NTK7"/>
<keyword evidence="3" id="KW-1185">Reference proteome</keyword>
<reference evidence="3" key="1">
    <citation type="submission" date="2016-02" db="EMBL/GenBank/DDBJ databases">
        <authorList>
            <person name="Wibberg D."/>
        </authorList>
    </citation>
    <scope>NUCLEOTIDE SEQUENCE [LARGE SCALE GENOMIC DNA]</scope>
</reference>
<evidence type="ECO:0000313" key="3">
    <source>
        <dbReference type="Proteomes" id="UP000199013"/>
    </source>
</evidence>
<sequence>MFESVHLPGSGGAGSAPAPFRHFGHPVKNLELICGTARSVDECVAILECPPSVGNSDQTLASQQAPLRSYRCGTSGSLMTLDGPMTHEPRHERLCGELTSRLSPGDLQRAPTKDGHHRRRPRARSAGARRFPHSPTGESSDRSAGCHAVCIAIGCAAARRGSGGAARGPEPPSGVRRPRQLGIDGPLVTMAHAKYVPKLDRWPSATRQTPWSDSV</sequence>
<dbReference type="EMBL" id="FLUV01000181">
    <property type="protein sequence ID" value="SBW17961.1"/>
    <property type="molecule type" value="Genomic_DNA"/>
</dbReference>